<dbReference type="GeneID" id="17310825"/>
<accession>L1K0Y6</accession>
<dbReference type="HOGENOM" id="CLU_496503_0_0_1"/>
<reference evidence="3 5" key="1">
    <citation type="journal article" date="2012" name="Nature">
        <title>Algal genomes reveal evolutionary mosaicism and the fate of nucleomorphs.</title>
        <authorList>
            <consortium name="DOE Joint Genome Institute"/>
            <person name="Curtis B.A."/>
            <person name="Tanifuji G."/>
            <person name="Burki F."/>
            <person name="Gruber A."/>
            <person name="Irimia M."/>
            <person name="Maruyama S."/>
            <person name="Arias M.C."/>
            <person name="Ball S.G."/>
            <person name="Gile G.H."/>
            <person name="Hirakawa Y."/>
            <person name="Hopkins J.F."/>
            <person name="Kuo A."/>
            <person name="Rensing S.A."/>
            <person name="Schmutz J."/>
            <person name="Symeonidi A."/>
            <person name="Elias M."/>
            <person name="Eveleigh R.J."/>
            <person name="Herman E.K."/>
            <person name="Klute M.J."/>
            <person name="Nakayama T."/>
            <person name="Obornik M."/>
            <person name="Reyes-Prieto A."/>
            <person name="Armbrust E.V."/>
            <person name="Aves S.J."/>
            <person name="Beiko R.G."/>
            <person name="Coutinho P."/>
            <person name="Dacks J.B."/>
            <person name="Durnford D.G."/>
            <person name="Fast N.M."/>
            <person name="Green B.R."/>
            <person name="Grisdale C.J."/>
            <person name="Hempel F."/>
            <person name="Henrissat B."/>
            <person name="Hoppner M.P."/>
            <person name="Ishida K."/>
            <person name="Kim E."/>
            <person name="Koreny L."/>
            <person name="Kroth P.G."/>
            <person name="Liu Y."/>
            <person name="Malik S.B."/>
            <person name="Maier U.G."/>
            <person name="McRose D."/>
            <person name="Mock T."/>
            <person name="Neilson J.A."/>
            <person name="Onodera N.T."/>
            <person name="Poole A.M."/>
            <person name="Pritham E.J."/>
            <person name="Richards T.A."/>
            <person name="Rocap G."/>
            <person name="Roy S.W."/>
            <person name="Sarai C."/>
            <person name="Schaack S."/>
            <person name="Shirato S."/>
            <person name="Slamovits C.H."/>
            <person name="Spencer D.F."/>
            <person name="Suzuki S."/>
            <person name="Worden A.Z."/>
            <person name="Zauner S."/>
            <person name="Barry K."/>
            <person name="Bell C."/>
            <person name="Bharti A.K."/>
            <person name="Crow J.A."/>
            <person name="Grimwood J."/>
            <person name="Kramer R."/>
            <person name="Lindquist E."/>
            <person name="Lucas S."/>
            <person name="Salamov A."/>
            <person name="McFadden G.I."/>
            <person name="Lane C.E."/>
            <person name="Keeling P.J."/>
            <person name="Gray M.W."/>
            <person name="Grigoriev I.V."/>
            <person name="Archibald J.M."/>
        </authorList>
    </citation>
    <scope>NUCLEOTIDE SEQUENCE</scope>
    <source>
        <strain evidence="3 5">CCMP2712</strain>
    </source>
</reference>
<dbReference type="PaxDb" id="55529-EKX54033"/>
<dbReference type="AlphaFoldDB" id="L1K0Y6"/>
<dbReference type="EMBL" id="JH992968">
    <property type="protein sequence ID" value="EKX54033.1"/>
    <property type="molecule type" value="Genomic_DNA"/>
</dbReference>
<protein>
    <recommendedName>
        <fullName evidence="2">Protein NO VEIN C-terminal domain-containing protein</fullName>
    </recommendedName>
</protein>
<feature type="compositionally biased region" description="Polar residues" evidence="1">
    <location>
        <begin position="334"/>
        <end position="353"/>
    </location>
</feature>
<gene>
    <name evidence="3" type="ORF">GUITHDRAFT_100284</name>
</gene>
<sequence>MQNGGAQLRAMETEGLVDAFIASFLSCRSLATLHDLEEELVTFLLSHSIRPPAPRVDNPEEILLDDDDTERAGDHQQNSSAGPTHASAPHFDDWHLCPLVLRPLIIYNFGPPPGMVQIPRFSSGDLMQLAIEYYKHAHRHQPFQTLYAAEDNASFQGFCEYVCKVKKLNSVSEIGMRRQAPEPLFKRDLFLLLHANAKYEALFRSKNSRVHTAVCMHPPSESKMLQVVKEMLASSQKRKAGKMLEEETLCLDKDLICSLITEYVMLHLGSSKYRKKRWTAEDKDAHEPNTEEMNDIPSPNEDMDSKRPSDDTHSNQVQARVADSNMVEKDDKGNASNDSQQSRPEQTQESQTLHSDLAILAAKETRENGDGPSVHVNLDMHNRVLPLDRAVEARKPNSFRAPQLMADRVTSVCIPWTTCEPRESLDVGRWGEALVYRLLTLAYPNHIVCWMNEQEESKCFYDVSVSEPEDTDHRSVPRPRLSSTRYVEVKSTFTSDRNVFEISQAELEFAMKPGIHYSIFRVFGVGDRSQLRISIIDDLQAALRFIQHS</sequence>
<dbReference type="Proteomes" id="UP000011087">
    <property type="component" value="Unassembled WGS sequence"/>
</dbReference>
<dbReference type="RefSeq" id="XP_005841013.1">
    <property type="nucleotide sequence ID" value="XM_005840956.1"/>
</dbReference>
<evidence type="ECO:0000259" key="2">
    <source>
        <dbReference type="Pfam" id="PF13020"/>
    </source>
</evidence>
<dbReference type="EnsemblProtists" id="EKX54033">
    <property type="protein sequence ID" value="EKX54033"/>
    <property type="gene ID" value="GUITHDRAFT_100284"/>
</dbReference>
<evidence type="ECO:0000313" key="3">
    <source>
        <dbReference type="EMBL" id="EKX54033.1"/>
    </source>
</evidence>
<dbReference type="InterPro" id="IPR024975">
    <property type="entry name" value="NOV_C"/>
</dbReference>
<organism evidence="3">
    <name type="scientific">Guillardia theta (strain CCMP2712)</name>
    <name type="common">Cryptophyte</name>
    <dbReference type="NCBI Taxonomy" id="905079"/>
    <lineage>
        <taxon>Eukaryota</taxon>
        <taxon>Cryptophyceae</taxon>
        <taxon>Pyrenomonadales</taxon>
        <taxon>Geminigeraceae</taxon>
        <taxon>Guillardia</taxon>
    </lineage>
</organism>
<dbReference type="OrthoDB" id="498349at2759"/>
<dbReference type="Pfam" id="PF13020">
    <property type="entry name" value="NOV_C"/>
    <property type="match status" value="1"/>
</dbReference>
<reference evidence="5" key="2">
    <citation type="submission" date="2012-11" db="EMBL/GenBank/DDBJ databases">
        <authorList>
            <person name="Kuo A."/>
            <person name="Curtis B.A."/>
            <person name="Tanifuji G."/>
            <person name="Burki F."/>
            <person name="Gruber A."/>
            <person name="Irimia M."/>
            <person name="Maruyama S."/>
            <person name="Arias M.C."/>
            <person name="Ball S.G."/>
            <person name="Gile G.H."/>
            <person name="Hirakawa Y."/>
            <person name="Hopkins J.F."/>
            <person name="Rensing S.A."/>
            <person name="Schmutz J."/>
            <person name="Symeonidi A."/>
            <person name="Elias M."/>
            <person name="Eveleigh R.J."/>
            <person name="Herman E.K."/>
            <person name="Klute M.J."/>
            <person name="Nakayama T."/>
            <person name="Obornik M."/>
            <person name="Reyes-Prieto A."/>
            <person name="Armbrust E.V."/>
            <person name="Aves S.J."/>
            <person name="Beiko R.G."/>
            <person name="Coutinho P."/>
            <person name="Dacks J.B."/>
            <person name="Durnford D.G."/>
            <person name="Fast N.M."/>
            <person name="Green B.R."/>
            <person name="Grisdale C."/>
            <person name="Hempe F."/>
            <person name="Henrissat B."/>
            <person name="Hoppner M.P."/>
            <person name="Ishida K.-I."/>
            <person name="Kim E."/>
            <person name="Koreny L."/>
            <person name="Kroth P.G."/>
            <person name="Liu Y."/>
            <person name="Malik S.-B."/>
            <person name="Maier U.G."/>
            <person name="McRose D."/>
            <person name="Mock T."/>
            <person name="Neilson J.A."/>
            <person name="Onodera N.T."/>
            <person name="Poole A.M."/>
            <person name="Pritham E.J."/>
            <person name="Richards T.A."/>
            <person name="Rocap G."/>
            <person name="Roy S.W."/>
            <person name="Sarai C."/>
            <person name="Schaack S."/>
            <person name="Shirato S."/>
            <person name="Slamovits C.H."/>
            <person name="Spencer D.F."/>
            <person name="Suzuki S."/>
            <person name="Worden A.Z."/>
            <person name="Zauner S."/>
            <person name="Barry K."/>
            <person name="Bell C."/>
            <person name="Bharti A.K."/>
            <person name="Crow J.A."/>
            <person name="Grimwood J."/>
            <person name="Kramer R."/>
            <person name="Lindquist E."/>
            <person name="Lucas S."/>
            <person name="Salamov A."/>
            <person name="McFadden G.I."/>
            <person name="Lane C.E."/>
            <person name="Keeling P.J."/>
            <person name="Gray M.W."/>
            <person name="Grigoriev I.V."/>
            <person name="Archibald J.M."/>
        </authorList>
    </citation>
    <scope>NUCLEOTIDE SEQUENCE</scope>
    <source>
        <strain evidence="5">CCMP2712</strain>
    </source>
</reference>
<dbReference type="PANTHER" id="PTHR32387:SF0">
    <property type="entry name" value="PROTEIN NO VEIN"/>
    <property type="match status" value="1"/>
</dbReference>
<dbReference type="KEGG" id="gtt:GUITHDRAFT_100284"/>
<reference evidence="4" key="3">
    <citation type="submission" date="2016-03" db="UniProtKB">
        <authorList>
            <consortium name="EnsemblProtists"/>
        </authorList>
    </citation>
    <scope>IDENTIFICATION</scope>
</reference>
<evidence type="ECO:0000313" key="4">
    <source>
        <dbReference type="EnsemblProtists" id="EKX54033"/>
    </source>
</evidence>
<feature type="compositionally biased region" description="Basic and acidic residues" evidence="1">
    <location>
        <begin position="278"/>
        <end position="289"/>
    </location>
</feature>
<dbReference type="OMA" id="ATEYAMV"/>
<evidence type="ECO:0000256" key="1">
    <source>
        <dbReference type="SAM" id="MobiDB-lite"/>
    </source>
</evidence>
<feature type="compositionally biased region" description="Basic and acidic residues" evidence="1">
    <location>
        <begin position="303"/>
        <end position="313"/>
    </location>
</feature>
<dbReference type="PANTHER" id="PTHR32387">
    <property type="entry name" value="WU:FJ29H11"/>
    <property type="match status" value="1"/>
</dbReference>
<keyword evidence="5" id="KW-1185">Reference proteome</keyword>
<evidence type="ECO:0000313" key="5">
    <source>
        <dbReference type="Proteomes" id="UP000011087"/>
    </source>
</evidence>
<feature type="region of interest" description="Disordered" evidence="1">
    <location>
        <begin position="276"/>
        <end position="353"/>
    </location>
</feature>
<name>L1K0Y6_GUITC</name>
<proteinExistence type="predicted"/>
<dbReference type="InterPro" id="IPR052957">
    <property type="entry name" value="Auxin_embryo_med"/>
</dbReference>
<feature type="domain" description="Protein NO VEIN C-terminal" evidence="2">
    <location>
        <begin position="431"/>
        <end position="532"/>
    </location>
</feature>